<sequence>MATIFRLPRRLFTSTRCGSVVWGGEVRGRPPGRHAHTPHHGGHLSNHFPSRYVDTTTTLLSSHVGFKVQEEEDDDNDDDEEVEMEKKRGSRNG</sequence>
<dbReference type="EMBL" id="JAWQEG010000347">
    <property type="protein sequence ID" value="KAK3891427.1"/>
    <property type="molecule type" value="Genomic_DNA"/>
</dbReference>
<dbReference type="Proteomes" id="UP001286313">
    <property type="component" value="Unassembled WGS sequence"/>
</dbReference>
<dbReference type="AlphaFoldDB" id="A0AAE1L195"/>
<evidence type="ECO:0000256" key="1">
    <source>
        <dbReference type="SAM" id="MobiDB-lite"/>
    </source>
</evidence>
<feature type="compositionally biased region" description="Acidic residues" evidence="1">
    <location>
        <begin position="70"/>
        <end position="83"/>
    </location>
</feature>
<proteinExistence type="predicted"/>
<comment type="caution">
    <text evidence="2">The sequence shown here is derived from an EMBL/GenBank/DDBJ whole genome shotgun (WGS) entry which is preliminary data.</text>
</comment>
<feature type="region of interest" description="Disordered" evidence="1">
    <location>
        <begin position="65"/>
        <end position="93"/>
    </location>
</feature>
<gene>
    <name evidence="2" type="ORF">Pcinc_004724</name>
</gene>
<accession>A0AAE1L195</accession>
<feature type="compositionally biased region" description="Basic residues" evidence="1">
    <location>
        <begin position="30"/>
        <end position="42"/>
    </location>
</feature>
<feature type="region of interest" description="Disordered" evidence="1">
    <location>
        <begin position="28"/>
        <end position="47"/>
    </location>
</feature>
<evidence type="ECO:0000313" key="2">
    <source>
        <dbReference type="EMBL" id="KAK3891427.1"/>
    </source>
</evidence>
<protein>
    <submittedName>
        <fullName evidence="2">Uncharacterized protein</fullName>
    </submittedName>
</protein>
<evidence type="ECO:0000313" key="3">
    <source>
        <dbReference type="Proteomes" id="UP001286313"/>
    </source>
</evidence>
<keyword evidence="3" id="KW-1185">Reference proteome</keyword>
<name>A0AAE1L195_PETCI</name>
<organism evidence="2 3">
    <name type="scientific">Petrolisthes cinctipes</name>
    <name type="common">Flat porcelain crab</name>
    <dbReference type="NCBI Taxonomy" id="88211"/>
    <lineage>
        <taxon>Eukaryota</taxon>
        <taxon>Metazoa</taxon>
        <taxon>Ecdysozoa</taxon>
        <taxon>Arthropoda</taxon>
        <taxon>Crustacea</taxon>
        <taxon>Multicrustacea</taxon>
        <taxon>Malacostraca</taxon>
        <taxon>Eumalacostraca</taxon>
        <taxon>Eucarida</taxon>
        <taxon>Decapoda</taxon>
        <taxon>Pleocyemata</taxon>
        <taxon>Anomura</taxon>
        <taxon>Galatheoidea</taxon>
        <taxon>Porcellanidae</taxon>
        <taxon>Petrolisthes</taxon>
    </lineage>
</organism>
<reference evidence="2" key="1">
    <citation type="submission" date="2023-10" db="EMBL/GenBank/DDBJ databases">
        <title>Genome assemblies of two species of porcelain crab, Petrolisthes cinctipes and Petrolisthes manimaculis (Anomura: Porcellanidae).</title>
        <authorList>
            <person name="Angst P."/>
        </authorList>
    </citation>
    <scope>NUCLEOTIDE SEQUENCE</scope>
    <source>
        <strain evidence="2">PB745_01</strain>
        <tissue evidence="2">Gill</tissue>
    </source>
</reference>